<reference evidence="9 10" key="1">
    <citation type="submission" date="2017-04" db="EMBL/GenBank/DDBJ databases">
        <authorList>
            <person name="Afonso C.L."/>
            <person name="Miller P.J."/>
            <person name="Scott M.A."/>
            <person name="Spackman E."/>
            <person name="Goraichik I."/>
            <person name="Dimitrov K.M."/>
            <person name="Suarez D.L."/>
            <person name="Swayne D.E."/>
        </authorList>
    </citation>
    <scope>NUCLEOTIDE SEQUENCE [LARGE SCALE GENOMIC DNA]</scope>
    <source>
        <strain evidence="9 10">DSM 11270</strain>
    </source>
</reference>
<protein>
    <recommendedName>
        <fullName evidence="4">tRNA pseudouridine synthase A</fullName>
        <ecNumber evidence="4">5.4.99.12</ecNumber>
    </recommendedName>
    <alternativeName>
        <fullName evidence="4">tRNA pseudouridine(38-40) synthase</fullName>
    </alternativeName>
    <alternativeName>
        <fullName evidence="4">tRNA pseudouridylate synthase I</fullName>
    </alternativeName>
    <alternativeName>
        <fullName evidence="4">tRNA-uridine isomerase I</fullName>
    </alternativeName>
</protein>
<keyword evidence="2 4" id="KW-0819">tRNA processing</keyword>
<dbReference type="EC" id="5.4.99.12" evidence="4"/>
<feature type="domain" description="Pseudouridine synthase I TruA alpha/beta" evidence="8">
    <location>
        <begin position="152"/>
        <end position="254"/>
    </location>
</feature>
<evidence type="ECO:0000313" key="10">
    <source>
        <dbReference type="Proteomes" id="UP000192731"/>
    </source>
</evidence>
<keyword evidence="3 4" id="KW-0413">Isomerase</keyword>
<comment type="function">
    <text evidence="4">Formation of pseudouridine at positions 38, 39 and 40 in the anticodon stem and loop of transfer RNAs.</text>
</comment>
<comment type="catalytic activity">
    <reaction evidence="4 7">
        <text>uridine(38/39/40) in tRNA = pseudouridine(38/39/40) in tRNA</text>
        <dbReference type="Rhea" id="RHEA:22376"/>
        <dbReference type="Rhea" id="RHEA-COMP:10085"/>
        <dbReference type="Rhea" id="RHEA-COMP:10087"/>
        <dbReference type="ChEBI" id="CHEBI:65314"/>
        <dbReference type="ChEBI" id="CHEBI:65315"/>
        <dbReference type="EC" id="5.4.99.12"/>
    </reaction>
</comment>
<evidence type="ECO:0000313" key="9">
    <source>
        <dbReference type="EMBL" id="SMB83630.1"/>
    </source>
</evidence>
<dbReference type="STRING" id="656914.SAMN00017405_1069"/>
<dbReference type="InterPro" id="IPR020094">
    <property type="entry name" value="TruA/RsuA/RluB/E/F_N"/>
</dbReference>
<accession>A0A1W1URD2</accession>
<dbReference type="Gene3D" id="3.30.70.580">
    <property type="entry name" value="Pseudouridine synthase I, catalytic domain, N-terminal subdomain"/>
    <property type="match status" value="1"/>
</dbReference>
<dbReference type="InterPro" id="IPR020095">
    <property type="entry name" value="PsdUridine_synth_TruA_C"/>
</dbReference>
<dbReference type="CDD" id="cd02570">
    <property type="entry name" value="PseudoU_synth_EcTruA"/>
    <property type="match status" value="1"/>
</dbReference>
<dbReference type="PANTHER" id="PTHR11142">
    <property type="entry name" value="PSEUDOURIDYLATE SYNTHASE"/>
    <property type="match status" value="1"/>
</dbReference>
<evidence type="ECO:0000256" key="7">
    <source>
        <dbReference type="RuleBase" id="RU003792"/>
    </source>
</evidence>
<dbReference type="HAMAP" id="MF_00171">
    <property type="entry name" value="TruA"/>
    <property type="match status" value="1"/>
</dbReference>
<evidence type="ECO:0000259" key="8">
    <source>
        <dbReference type="Pfam" id="PF01416"/>
    </source>
</evidence>
<dbReference type="EMBL" id="FWWT01000008">
    <property type="protein sequence ID" value="SMB83630.1"/>
    <property type="molecule type" value="Genomic_DNA"/>
</dbReference>
<feature type="active site" description="Nucleophile" evidence="4 5">
    <location>
        <position position="61"/>
    </location>
</feature>
<dbReference type="SUPFAM" id="SSF55120">
    <property type="entry name" value="Pseudouridine synthase"/>
    <property type="match status" value="1"/>
</dbReference>
<dbReference type="FunFam" id="3.30.70.580:FF:000001">
    <property type="entry name" value="tRNA pseudouridine synthase A"/>
    <property type="match status" value="1"/>
</dbReference>
<dbReference type="GO" id="GO:0160147">
    <property type="term" value="F:tRNA pseudouridine(38-40) synthase activity"/>
    <property type="evidence" value="ECO:0007669"/>
    <property type="project" value="UniProtKB-EC"/>
</dbReference>
<dbReference type="PIRSF" id="PIRSF001430">
    <property type="entry name" value="tRNA_psdUrid_synth"/>
    <property type="match status" value="1"/>
</dbReference>
<dbReference type="NCBIfam" id="TIGR00071">
    <property type="entry name" value="hisT_truA"/>
    <property type="match status" value="1"/>
</dbReference>
<feature type="binding site" evidence="4 6">
    <location>
        <position position="119"/>
    </location>
    <ligand>
        <name>substrate</name>
    </ligand>
</feature>
<dbReference type="PANTHER" id="PTHR11142:SF0">
    <property type="entry name" value="TRNA PSEUDOURIDINE SYNTHASE-LIKE 1"/>
    <property type="match status" value="1"/>
</dbReference>
<name>A0A1W1URD2_DESTI</name>
<feature type="domain" description="Pseudouridine synthase I TruA alpha/beta" evidence="8">
    <location>
        <begin position="15"/>
        <end position="112"/>
    </location>
</feature>
<evidence type="ECO:0000256" key="2">
    <source>
        <dbReference type="ARBA" id="ARBA00022694"/>
    </source>
</evidence>
<organism evidence="9 10">
    <name type="scientific">Desulfonispora thiosulfatigenes DSM 11270</name>
    <dbReference type="NCBI Taxonomy" id="656914"/>
    <lineage>
        <taxon>Bacteria</taxon>
        <taxon>Bacillati</taxon>
        <taxon>Bacillota</taxon>
        <taxon>Clostridia</taxon>
        <taxon>Eubacteriales</taxon>
        <taxon>Peptococcaceae</taxon>
        <taxon>Desulfonispora</taxon>
    </lineage>
</organism>
<keyword evidence="10" id="KW-1185">Reference proteome</keyword>
<dbReference type="Proteomes" id="UP000192731">
    <property type="component" value="Unassembled WGS sequence"/>
</dbReference>
<sequence>MVLGGKMKRNIKLTIQYDGTNYYGFQRQAGRNIDTIQGKLELCLAKVFKEPIKVRGSGRTDGGVHAEGQVVSFFTTSVIPVEKIALALNHRLPRDIIALKAEEVDLNFHAQYHAFGKKYVYSFYQGVTPSPFYRLYSYFVPYQLDFEKMEAACTLLKGTHNFKAFSSSGSNVKTFERTIYDIDLIKNGNHWQVSISGNGFLYNMVRIIVGALIDIGRGRLDISCIEEALETTNRNLLGKKAPPHGLCLKEVYYSPINYEE</sequence>
<gene>
    <name evidence="4" type="primary">truA</name>
    <name evidence="9" type="ORF">SAMN00017405_1069</name>
</gene>
<evidence type="ECO:0000256" key="1">
    <source>
        <dbReference type="ARBA" id="ARBA00009375"/>
    </source>
</evidence>
<proteinExistence type="inferred from homology"/>
<comment type="subunit">
    <text evidence="4">Homodimer.</text>
</comment>
<comment type="similarity">
    <text evidence="1 4 7">Belongs to the tRNA pseudouridine synthase TruA family.</text>
</comment>
<dbReference type="GO" id="GO:0003723">
    <property type="term" value="F:RNA binding"/>
    <property type="evidence" value="ECO:0007669"/>
    <property type="project" value="InterPro"/>
</dbReference>
<dbReference type="InterPro" id="IPR020097">
    <property type="entry name" value="PsdUridine_synth_TruA_a/b_dom"/>
</dbReference>
<dbReference type="GO" id="GO:0031119">
    <property type="term" value="P:tRNA pseudouridine synthesis"/>
    <property type="evidence" value="ECO:0007669"/>
    <property type="project" value="UniProtKB-UniRule"/>
</dbReference>
<evidence type="ECO:0000256" key="6">
    <source>
        <dbReference type="PIRSR" id="PIRSR001430-2"/>
    </source>
</evidence>
<comment type="caution">
    <text evidence="4">Lacks conserved residue(s) required for the propagation of feature annotation.</text>
</comment>
<evidence type="ECO:0000256" key="3">
    <source>
        <dbReference type="ARBA" id="ARBA00023235"/>
    </source>
</evidence>
<dbReference type="AlphaFoldDB" id="A0A1W1URD2"/>
<dbReference type="Gene3D" id="3.30.70.660">
    <property type="entry name" value="Pseudouridine synthase I, catalytic domain, C-terminal subdomain"/>
    <property type="match status" value="1"/>
</dbReference>
<dbReference type="InterPro" id="IPR001406">
    <property type="entry name" value="PsdUridine_synth_TruA"/>
</dbReference>
<dbReference type="InterPro" id="IPR020103">
    <property type="entry name" value="PsdUridine_synth_cat_dom_sf"/>
</dbReference>
<dbReference type="Pfam" id="PF01416">
    <property type="entry name" value="PseudoU_synth_1"/>
    <property type="match status" value="2"/>
</dbReference>
<evidence type="ECO:0000256" key="5">
    <source>
        <dbReference type="PIRSR" id="PIRSR001430-1"/>
    </source>
</evidence>
<evidence type="ECO:0000256" key="4">
    <source>
        <dbReference type="HAMAP-Rule" id="MF_00171"/>
    </source>
</evidence>